<evidence type="ECO:0000313" key="3">
    <source>
        <dbReference type="EMBL" id="KAK4126170.1"/>
    </source>
</evidence>
<dbReference type="SUPFAM" id="SSF54495">
    <property type="entry name" value="UBC-like"/>
    <property type="match status" value="1"/>
</dbReference>
<feature type="region of interest" description="Disordered" evidence="1">
    <location>
        <begin position="703"/>
        <end position="726"/>
    </location>
</feature>
<dbReference type="CDD" id="cd23814">
    <property type="entry name" value="UEV_AKTIP"/>
    <property type="match status" value="1"/>
</dbReference>
<dbReference type="AlphaFoldDB" id="A0AAN6Z590"/>
<proteinExistence type="predicted"/>
<evidence type="ECO:0000313" key="4">
    <source>
        <dbReference type="Proteomes" id="UP001302602"/>
    </source>
</evidence>
<name>A0AAN6Z590_9PEZI</name>
<evidence type="ECO:0000256" key="1">
    <source>
        <dbReference type="SAM" id="MobiDB-lite"/>
    </source>
</evidence>
<feature type="domain" description="UBC core" evidence="2">
    <location>
        <begin position="7"/>
        <end position="85"/>
    </location>
</feature>
<evidence type="ECO:0000259" key="2">
    <source>
        <dbReference type="PROSITE" id="PS50127"/>
    </source>
</evidence>
<organism evidence="3 4">
    <name type="scientific">Parathielavia appendiculata</name>
    <dbReference type="NCBI Taxonomy" id="2587402"/>
    <lineage>
        <taxon>Eukaryota</taxon>
        <taxon>Fungi</taxon>
        <taxon>Dikarya</taxon>
        <taxon>Ascomycota</taxon>
        <taxon>Pezizomycotina</taxon>
        <taxon>Sordariomycetes</taxon>
        <taxon>Sordariomycetidae</taxon>
        <taxon>Sordariales</taxon>
        <taxon>Chaetomiaceae</taxon>
        <taxon>Parathielavia</taxon>
    </lineage>
</organism>
<protein>
    <recommendedName>
        <fullName evidence="2">UBC core domain-containing protein</fullName>
    </recommendedName>
</protein>
<sequence length="868" mass="92909">MCNLPAVKRQHLLAEFAGLKQACPHGIYVSLTPGDPALWSGIIFVRKGPYASAILRFNISFPDTYPTLPPLVTFSTDMFHPLITPLTTYMYSTDVQDGGTASANDEERLPPGGFSLRHGFAGWFGRRSRAWEQRSAATRGGNRGGHGGGSGGSVGEVTTPTRAVATATGTAPGSAALAASSSASVPGYARTGAREVSTYEVLRYIRSTFDDEDVLDSVPLEAAGNPGAWHAWRTHRRQIAGKPFPSGGSDAAAEGKTRPEADAAAGVTTRRPEEWNWEGVWEERVKRGIAASQSEGVLFGNFGTADDVINFLSMQDAEVEGVKSRLLQTLGAAALYPFEYRLLHLRTDSFGSTECLISTPLTLSRTGFMNSFKNPFLAGYGASRTVAACAQSDNGDVPRPLHVTKRSALEGGDRIARHARGCSPASDQSDATMDSPPGPPGGCRPLTLPKRRGGRGGRIPYGSPPHRKSNPCVLAPSIVVTPEYRVVDEGVATVWAAVELSTQVCLVDSDGWTLHPGTRLLFVTHIRLQPAARRLGHSHVRQNSDKLIEDLEHQLGGTVTEYVQVRLTYRHSGFPQSHLQTPVAAQTTAPDGLSSFHTVLQTTAVATIKRRNAASPWSPPPIIQRPNPLFQVIASHWGSENAHAVMQRAIRSQSVASETDAAPSSLSLIRHPPVLDFLSFLAGSKQQAKDDDVLAREAHMRPLETGQEYKSKTPSPHARPAPSIPRRQASLRCVAAPLAAGQRQSEENDALSTLQGTTVRRKRYRSIRRAASFFQQASSSPSGPPPSSSSSSSPPLPTLKPMRRGSSKDRPGADAQSCCPSLAAAGAETEKQRGELAAGVAGQTGGGSVKARRGKGKKEGGWWAGWWQ</sequence>
<dbReference type="PROSITE" id="PS50127">
    <property type="entry name" value="UBC_2"/>
    <property type="match status" value="1"/>
</dbReference>
<dbReference type="EMBL" id="MU853225">
    <property type="protein sequence ID" value="KAK4126170.1"/>
    <property type="molecule type" value="Genomic_DNA"/>
</dbReference>
<dbReference type="GeneID" id="87825275"/>
<dbReference type="InterPro" id="IPR016135">
    <property type="entry name" value="UBQ-conjugating_enzyme/RWD"/>
</dbReference>
<keyword evidence="4" id="KW-1185">Reference proteome</keyword>
<reference evidence="3" key="2">
    <citation type="submission" date="2023-05" db="EMBL/GenBank/DDBJ databases">
        <authorList>
            <consortium name="Lawrence Berkeley National Laboratory"/>
            <person name="Steindorff A."/>
            <person name="Hensen N."/>
            <person name="Bonometti L."/>
            <person name="Westerberg I."/>
            <person name="Brannstrom I.O."/>
            <person name="Guillou S."/>
            <person name="Cros-Aarteil S."/>
            <person name="Calhoun S."/>
            <person name="Haridas S."/>
            <person name="Kuo A."/>
            <person name="Mondo S."/>
            <person name="Pangilinan J."/>
            <person name="Riley R."/>
            <person name="Labutti K."/>
            <person name="Andreopoulos B."/>
            <person name="Lipzen A."/>
            <person name="Chen C."/>
            <person name="Yanf M."/>
            <person name="Daum C."/>
            <person name="Ng V."/>
            <person name="Clum A."/>
            <person name="Ohm R."/>
            <person name="Martin F."/>
            <person name="Silar P."/>
            <person name="Natvig D."/>
            <person name="Lalanne C."/>
            <person name="Gautier V."/>
            <person name="Ament-Velasquez S.L."/>
            <person name="Kruys A."/>
            <person name="Hutchinson M.I."/>
            <person name="Powell A.J."/>
            <person name="Barry K."/>
            <person name="Miller A.N."/>
            <person name="Grigoriev I.V."/>
            <person name="Debuchy R."/>
            <person name="Gladieux P."/>
            <person name="Thoren M.H."/>
            <person name="Johannesson H."/>
        </authorList>
    </citation>
    <scope>NUCLEOTIDE SEQUENCE</scope>
    <source>
        <strain evidence="3">CBS 731.68</strain>
    </source>
</reference>
<dbReference type="Proteomes" id="UP001302602">
    <property type="component" value="Unassembled WGS sequence"/>
</dbReference>
<accession>A0AAN6Z590</accession>
<reference evidence="3" key="1">
    <citation type="journal article" date="2023" name="Mol. Phylogenet. Evol.">
        <title>Genome-scale phylogeny and comparative genomics of the fungal order Sordariales.</title>
        <authorList>
            <person name="Hensen N."/>
            <person name="Bonometti L."/>
            <person name="Westerberg I."/>
            <person name="Brannstrom I.O."/>
            <person name="Guillou S."/>
            <person name="Cros-Aarteil S."/>
            <person name="Calhoun S."/>
            <person name="Haridas S."/>
            <person name="Kuo A."/>
            <person name="Mondo S."/>
            <person name="Pangilinan J."/>
            <person name="Riley R."/>
            <person name="LaButti K."/>
            <person name="Andreopoulos B."/>
            <person name="Lipzen A."/>
            <person name="Chen C."/>
            <person name="Yan M."/>
            <person name="Daum C."/>
            <person name="Ng V."/>
            <person name="Clum A."/>
            <person name="Steindorff A."/>
            <person name="Ohm R.A."/>
            <person name="Martin F."/>
            <person name="Silar P."/>
            <person name="Natvig D.O."/>
            <person name="Lalanne C."/>
            <person name="Gautier V."/>
            <person name="Ament-Velasquez S.L."/>
            <person name="Kruys A."/>
            <person name="Hutchinson M.I."/>
            <person name="Powell A.J."/>
            <person name="Barry K."/>
            <person name="Miller A.N."/>
            <person name="Grigoriev I.V."/>
            <person name="Debuchy R."/>
            <person name="Gladieux P."/>
            <person name="Hiltunen Thoren M."/>
            <person name="Johannesson H."/>
        </authorList>
    </citation>
    <scope>NUCLEOTIDE SEQUENCE</scope>
    <source>
        <strain evidence="3">CBS 731.68</strain>
    </source>
</reference>
<dbReference type="Pfam" id="PF00179">
    <property type="entry name" value="UQ_con"/>
    <property type="match status" value="1"/>
</dbReference>
<feature type="region of interest" description="Disordered" evidence="1">
    <location>
        <begin position="239"/>
        <end position="269"/>
    </location>
</feature>
<feature type="region of interest" description="Disordered" evidence="1">
    <location>
        <begin position="132"/>
        <end position="157"/>
    </location>
</feature>
<dbReference type="Gene3D" id="3.10.110.10">
    <property type="entry name" value="Ubiquitin Conjugating Enzyme"/>
    <property type="match status" value="1"/>
</dbReference>
<comment type="caution">
    <text evidence="3">The sequence shown here is derived from an EMBL/GenBank/DDBJ whole genome shotgun (WGS) entry which is preliminary data.</text>
</comment>
<feature type="compositionally biased region" description="Gly residues" evidence="1">
    <location>
        <begin position="141"/>
        <end position="154"/>
    </location>
</feature>
<gene>
    <name evidence="3" type="ORF">N657DRAFT_567360</name>
</gene>
<feature type="region of interest" description="Disordered" evidence="1">
    <location>
        <begin position="738"/>
        <end position="868"/>
    </location>
</feature>
<feature type="compositionally biased region" description="Basic residues" evidence="1">
    <location>
        <begin position="759"/>
        <end position="768"/>
    </location>
</feature>
<dbReference type="InterPro" id="IPR000608">
    <property type="entry name" value="UBC"/>
</dbReference>
<feature type="region of interest" description="Disordered" evidence="1">
    <location>
        <begin position="414"/>
        <end position="468"/>
    </location>
</feature>
<dbReference type="RefSeq" id="XP_062649941.1">
    <property type="nucleotide sequence ID" value="XM_062788505.1"/>
</dbReference>